<dbReference type="RefSeq" id="XP_056072170.1">
    <property type="nucleotide sequence ID" value="XM_056214903.1"/>
</dbReference>
<evidence type="ECO:0000256" key="2">
    <source>
        <dbReference type="ARBA" id="ARBA00004613"/>
    </source>
</evidence>
<keyword evidence="6" id="KW-0049">Antioxidant</keyword>
<dbReference type="InterPro" id="IPR053257">
    <property type="entry name" value="Cu-only_SOD"/>
</dbReference>
<evidence type="ECO:0000256" key="8">
    <source>
        <dbReference type="SAM" id="MobiDB-lite"/>
    </source>
</evidence>
<dbReference type="GO" id="GO:0004784">
    <property type="term" value="F:superoxide dismutase activity"/>
    <property type="evidence" value="ECO:0007669"/>
    <property type="project" value="UniProtKB-EC"/>
</dbReference>
<comment type="subcellular location">
    <subcellularLocation>
        <location evidence="1">Cell envelope</location>
    </subcellularLocation>
    <subcellularLocation>
        <location evidence="2">Secreted</location>
    </subcellularLocation>
</comment>
<dbReference type="PANTHER" id="PTHR20910">
    <property type="entry name" value="AGAP001623-PA"/>
    <property type="match status" value="1"/>
</dbReference>
<comment type="similarity">
    <text evidence="3">Belongs to the Cu-Zn superoxide dismutase family.</text>
</comment>
<feature type="domain" description="Superoxide dismutase copper/zinc binding" evidence="10">
    <location>
        <begin position="45"/>
        <end position="163"/>
    </location>
</feature>
<dbReference type="PANTHER" id="PTHR20910:SF1">
    <property type="entry name" value="SUPEROXIDE DISMUTASE COPPER_ZINC BINDING DOMAIN-CONTAINING PROTEIN"/>
    <property type="match status" value="1"/>
</dbReference>
<dbReference type="Gene3D" id="2.60.40.200">
    <property type="entry name" value="Superoxide dismutase, copper/zinc binding domain"/>
    <property type="match status" value="1"/>
</dbReference>
<evidence type="ECO:0000259" key="10">
    <source>
        <dbReference type="Pfam" id="PF00080"/>
    </source>
</evidence>
<evidence type="ECO:0000256" key="7">
    <source>
        <dbReference type="ARBA" id="ARBA00049204"/>
    </source>
</evidence>
<proteinExistence type="inferred from homology"/>
<reference evidence="11" key="1">
    <citation type="submission" date="2022-10" db="EMBL/GenBank/DDBJ databases">
        <title>Tapping the CABI collections for fungal endophytes: first genome assemblies for Collariella, Neodidymelliopsis, Ascochyta clinopodiicola, Didymella pomorum, Didymosphaeria variabile, Neocosmospora piperis and Neocucurbitaria cava.</title>
        <authorList>
            <person name="Hill R."/>
        </authorList>
    </citation>
    <scope>NUCLEOTIDE SEQUENCE</scope>
    <source>
        <strain evidence="11">IMI 356815</strain>
    </source>
</reference>
<dbReference type="SUPFAM" id="SSF49329">
    <property type="entry name" value="Cu,Zn superoxide dismutase-like"/>
    <property type="match status" value="1"/>
</dbReference>
<keyword evidence="9" id="KW-0732">Signal</keyword>
<feature type="signal peptide" evidence="9">
    <location>
        <begin position="1"/>
        <end position="18"/>
    </location>
</feature>
<evidence type="ECO:0000313" key="11">
    <source>
        <dbReference type="EMBL" id="KAJ4354396.1"/>
    </source>
</evidence>
<feature type="region of interest" description="Disordered" evidence="8">
    <location>
        <begin position="197"/>
        <end position="239"/>
    </location>
</feature>
<evidence type="ECO:0000313" key="12">
    <source>
        <dbReference type="Proteomes" id="UP001140513"/>
    </source>
</evidence>
<evidence type="ECO:0000256" key="9">
    <source>
        <dbReference type="SAM" id="SignalP"/>
    </source>
</evidence>
<comment type="catalytic activity">
    <reaction evidence="7">
        <text>2 superoxide + 2 H(+) = H2O2 + O2</text>
        <dbReference type="Rhea" id="RHEA:20696"/>
        <dbReference type="ChEBI" id="CHEBI:15378"/>
        <dbReference type="ChEBI" id="CHEBI:15379"/>
        <dbReference type="ChEBI" id="CHEBI:16240"/>
        <dbReference type="ChEBI" id="CHEBI:18421"/>
        <dbReference type="EC" id="1.15.1.1"/>
    </reaction>
</comment>
<evidence type="ECO:0000256" key="5">
    <source>
        <dbReference type="ARBA" id="ARBA00022525"/>
    </source>
</evidence>
<dbReference type="Pfam" id="PF00080">
    <property type="entry name" value="Sod_Cu"/>
    <property type="match status" value="1"/>
</dbReference>
<dbReference type="InterPro" id="IPR036423">
    <property type="entry name" value="SOD-like_Cu/Zn_dom_sf"/>
</dbReference>
<evidence type="ECO:0000256" key="4">
    <source>
        <dbReference type="ARBA" id="ARBA00012682"/>
    </source>
</evidence>
<comment type="caution">
    <text evidence="11">The sequence shown here is derived from an EMBL/GenBank/DDBJ whole genome shotgun (WGS) entry which is preliminary data.</text>
</comment>
<gene>
    <name evidence="11" type="primary">SOD4_2</name>
    <name evidence="11" type="ORF">N0V89_006132</name>
</gene>
<dbReference type="GO" id="GO:0046872">
    <property type="term" value="F:metal ion binding"/>
    <property type="evidence" value="ECO:0007669"/>
    <property type="project" value="InterPro"/>
</dbReference>
<accession>A0A9W9CB43</accession>
<dbReference type="AlphaFoldDB" id="A0A9W9CB43"/>
<feature type="compositionally biased region" description="Polar residues" evidence="8">
    <location>
        <begin position="197"/>
        <end position="206"/>
    </location>
</feature>
<dbReference type="InterPro" id="IPR001424">
    <property type="entry name" value="SOD_Cu_Zn_dom"/>
</dbReference>
<keyword evidence="12" id="KW-1185">Reference proteome</keyword>
<dbReference type="EC" id="1.15.1.1" evidence="4"/>
<name>A0A9W9CB43_9PLEO</name>
<feature type="compositionally biased region" description="Polar residues" evidence="8">
    <location>
        <begin position="225"/>
        <end position="237"/>
    </location>
</feature>
<protein>
    <recommendedName>
        <fullName evidence="4">superoxide dismutase</fullName>
        <ecNumber evidence="4">1.15.1.1</ecNumber>
    </recommendedName>
</protein>
<dbReference type="Proteomes" id="UP001140513">
    <property type="component" value="Unassembled WGS sequence"/>
</dbReference>
<dbReference type="FunFam" id="2.60.40.200:FF:000007">
    <property type="entry name" value="Cell surface Cu-only superoxide dismutase 5"/>
    <property type="match status" value="1"/>
</dbReference>
<sequence length="259" mass="26050">MRTQSIFSLLAVATAVFAEDAPVVDSNPVGAQYEALIKGKAPYEVSGSVKIASGAAGMGVSVEIALANLPAEGGPFIYHIHEKSVPEDGNCTATGAHLDPYKRGEDPACDATKPESCQVGDLSGKHGKITQTSFSATYNDAYIATSTDDKSFFGDKSIVVHLANKTRIACANFKELSPGAVNTTVTSVGTSYGTALPSGSASQGHNATTSATATGGSSTGAPIQPTASQTSSPTNTPGAAGKVAVSGAAIFAFAAALML</sequence>
<keyword evidence="11" id="KW-0560">Oxidoreductase</keyword>
<dbReference type="OrthoDB" id="159229at2759"/>
<dbReference type="EMBL" id="JAPEUX010000004">
    <property type="protein sequence ID" value="KAJ4354396.1"/>
    <property type="molecule type" value="Genomic_DNA"/>
</dbReference>
<feature type="compositionally biased region" description="Low complexity" evidence="8">
    <location>
        <begin position="207"/>
        <end position="221"/>
    </location>
</feature>
<evidence type="ECO:0000256" key="1">
    <source>
        <dbReference type="ARBA" id="ARBA00004196"/>
    </source>
</evidence>
<evidence type="ECO:0000256" key="3">
    <source>
        <dbReference type="ARBA" id="ARBA00010457"/>
    </source>
</evidence>
<dbReference type="GeneID" id="80909662"/>
<keyword evidence="5" id="KW-0964">Secreted</keyword>
<dbReference type="GO" id="GO:0005576">
    <property type="term" value="C:extracellular region"/>
    <property type="evidence" value="ECO:0007669"/>
    <property type="project" value="UniProtKB-SubCell"/>
</dbReference>
<evidence type="ECO:0000256" key="6">
    <source>
        <dbReference type="ARBA" id="ARBA00022862"/>
    </source>
</evidence>
<organism evidence="11 12">
    <name type="scientific">Didymosphaeria variabile</name>
    <dbReference type="NCBI Taxonomy" id="1932322"/>
    <lineage>
        <taxon>Eukaryota</taxon>
        <taxon>Fungi</taxon>
        <taxon>Dikarya</taxon>
        <taxon>Ascomycota</taxon>
        <taxon>Pezizomycotina</taxon>
        <taxon>Dothideomycetes</taxon>
        <taxon>Pleosporomycetidae</taxon>
        <taxon>Pleosporales</taxon>
        <taxon>Massarineae</taxon>
        <taxon>Didymosphaeriaceae</taxon>
        <taxon>Didymosphaeria</taxon>
    </lineage>
</organism>
<feature type="chain" id="PRO_5040912908" description="superoxide dismutase" evidence="9">
    <location>
        <begin position="19"/>
        <end position="259"/>
    </location>
</feature>